<evidence type="ECO:0000313" key="2">
    <source>
        <dbReference type="Proteomes" id="UP000006233"/>
    </source>
</evidence>
<sequence length="42" mass="5105">MFEIIENRGKIEFKRNGLVSVYFFASIWGKKLIMEEDYDKRC</sequence>
<proteinExistence type="predicted"/>
<protein>
    <submittedName>
        <fullName evidence="1">Uncharacterized protein</fullName>
    </submittedName>
</protein>
<dbReference type="AlphaFoldDB" id="C9MWM4"/>
<evidence type="ECO:0000313" key="1">
    <source>
        <dbReference type="EMBL" id="EEX74890.1"/>
    </source>
</evidence>
<comment type="caution">
    <text evidence="1">The sequence shown here is derived from an EMBL/GenBank/DDBJ whole genome shotgun (WGS) entry which is preliminary data.</text>
</comment>
<dbReference type="Proteomes" id="UP000006233">
    <property type="component" value="Unassembled WGS sequence"/>
</dbReference>
<organism evidence="1 2">
    <name type="scientific">Leptotrichia hofstadii F0254</name>
    <dbReference type="NCBI Taxonomy" id="634994"/>
    <lineage>
        <taxon>Bacteria</taxon>
        <taxon>Fusobacteriati</taxon>
        <taxon>Fusobacteriota</taxon>
        <taxon>Fusobacteriia</taxon>
        <taxon>Fusobacteriales</taxon>
        <taxon>Leptotrichiaceae</taxon>
        <taxon>Leptotrichia</taxon>
    </lineage>
</organism>
<dbReference type="STRING" id="634994.GCWU000323_00945"/>
<gene>
    <name evidence="1" type="ORF">GCWU000323_00945</name>
</gene>
<accession>C9MWM4</accession>
<dbReference type="EMBL" id="ACVB02000008">
    <property type="protein sequence ID" value="EEX74890.1"/>
    <property type="molecule type" value="Genomic_DNA"/>
</dbReference>
<dbReference type="HOGENOM" id="CLU_3253511_0_0_0"/>
<reference evidence="1 2" key="1">
    <citation type="submission" date="2009-09" db="EMBL/GenBank/DDBJ databases">
        <authorList>
            <person name="Weinstock G."/>
            <person name="Sodergren E."/>
            <person name="Clifton S."/>
            <person name="Fulton L."/>
            <person name="Fulton B."/>
            <person name="Courtney L."/>
            <person name="Fronick C."/>
            <person name="Harrison M."/>
            <person name="Strong C."/>
            <person name="Farmer C."/>
            <person name="Delahaunty K."/>
            <person name="Markovic C."/>
            <person name="Hall O."/>
            <person name="Minx P."/>
            <person name="Tomlinson C."/>
            <person name="Mitreva M."/>
            <person name="Nelson J."/>
            <person name="Hou S."/>
            <person name="Wollam A."/>
            <person name="Pepin K.H."/>
            <person name="Johnson M."/>
            <person name="Bhonagiri V."/>
            <person name="Nash W.E."/>
            <person name="Warren W."/>
            <person name="Chinwalla A."/>
            <person name="Mardis E.R."/>
            <person name="Wilson R.K."/>
        </authorList>
    </citation>
    <scope>NUCLEOTIDE SEQUENCE [LARGE SCALE GENOMIC DNA]</scope>
    <source>
        <strain evidence="1 2">F0254</strain>
    </source>
</reference>
<name>C9MWM4_9FUSO</name>